<feature type="transmembrane region" description="Helical" evidence="2">
    <location>
        <begin position="232"/>
        <end position="254"/>
    </location>
</feature>
<keyword evidence="2" id="KW-0472">Membrane</keyword>
<feature type="transmembrane region" description="Helical" evidence="2">
    <location>
        <begin position="327"/>
        <end position="346"/>
    </location>
</feature>
<accession>A0A2L2SYW6</accession>
<dbReference type="PANTHER" id="PTHR40407:SF1">
    <property type="entry name" value="HEPARAN-ALPHA-GLUCOSAMINIDE N-ACETYLTRANSFERASE CATALYTIC DOMAIN-CONTAINING PROTEIN"/>
    <property type="match status" value="1"/>
</dbReference>
<keyword evidence="4" id="KW-1185">Reference proteome</keyword>
<feature type="transmembrane region" description="Helical" evidence="2">
    <location>
        <begin position="428"/>
        <end position="446"/>
    </location>
</feature>
<feature type="compositionally biased region" description="Low complexity" evidence="1">
    <location>
        <begin position="52"/>
        <end position="63"/>
    </location>
</feature>
<dbReference type="AlphaFoldDB" id="A0A2L2SYW6"/>
<feature type="transmembrane region" description="Helical" evidence="2">
    <location>
        <begin position="396"/>
        <end position="416"/>
    </location>
</feature>
<proteinExistence type="predicted"/>
<feature type="compositionally biased region" description="Pro residues" evidence="1">
    <location>
        <begin position="37"/>
        <end position="51"/>
    </location>
</feature>
<dbReference type="Proteomes" id="UP000245910">
    <property type="component" value="Chromosome II"/>
</dbReference>
<feature type="compositionally biased region" description="Pro residues" evidence="1">
    <location>
        <begin position="17"/>
        <end position="29"/>
    </location>
</feature>
<name>A0A2L2SYW6_9HYPO</name>
<sequence length="609" mass="68395">MNSQISSPTPRDFGIRSPPPRDVVRSPPPPRDDGIRSPPPRSVGVRTPPPMSAGMMSSMAGMVSPPPRSPPPRAAGVRSPPPPRSPQPRRPSHLLHHGSSSDQRLGHLIAYGTLPPEPDSEPPIFQEVIPEPEPSKPTNPSSRALPPDLLRGLLMLLMAMDHMGLALNSWSHGTGRETEMDGLPIKEWNTDFAYFIRTLTHLCAPGFTLLLGVGVVYLGRSRTKLGWSKLRIMQYFAVRMGVLIFANFVMGFAMTMGKVWLMNMVLFSLAIDYFLAGMLWLAIDSTEPLLASAINRFFPEEEDDEENVPLLESVIVIKTSRAERISWHAHNALLAVLALVTIWWNIWLSPTHGHCEIKDHSQVLSSDNSGGPSDGPAVSHDPWFGFWFWTTLTPRVMSVFPPMAWVSFAILGLLYGRIDVAKTWNARVSSLCHLVAGLFFFLFFVLTRVAHFGNLSEGCLQTPAHVAHPERNQYLVSVQSFFYIMKYPPDVAFWAFTMAGNFFLLAIFKGIPTRVASRFTMLIDFGRAALFFYIVHMFFVFGFGAFWVYMFGHDTGRKKPMNPDVTDGIDNPFAFLAIWAMAMLLLWPVVRWYSRFKATKTADSLWRLF</sequence>
<keyword evidence="2" id="KW-0812">Transmembrane</keyword>
<feature type="compositionally biased region" description="Pro residues" evidence="1">
    <location>
        <begin position="64"/>
        <end position="89"/>
    </location>
</feature>
<dbReference type="OrthoDB" id="2505607at2759"/>
<keyword evidence="2" id="KW-1133">Transmembrane helix</keyword>
<evidence type="ECO:0000256" key="1">
    <source>
        <dbReference type="SAM" id="MobiDB-lite"/>
    </source>
</evidence>
<dbReference type="EMBL" id="LN649230">
    <property type="protein sequence ID" value="CEI63272.1"/>
    <property type="molecule type" value="Genomic_DNA"/>
</dbReference>
<feature type="transmembrane region" description="Helical" evidence="2">
    <location>
        <begin position="572"/>
        <end position="590"/>
    </location>
</feature>
<feature type="transmembrane region" description="Helical" evidence="2">
    <location>
        <begin position="260"/>
        <end position="283"/>
    </location>
</feature>
<feature type="transmembrane region" description="Helical" evidence="2">
    <location>
        <begin position="491"/>
        <end position="508"/>
    </location>
</feature>
<feature type="region of interest" description="Disordered" evidence="1">
    <location>
        <begin position="1"/>
        <end position="144"/>
    </location>
</feature>
<protein>
    <recommendedName>
        <fullName evidence="5">Heparan-alpha-glucosaminide N-acetyltransferase catalytic domain-containing protein</fullName>
    </recommendedName>
</protein>
<feature type="transmembrane region" description="Helical" evidence="2">
    <location>
        <begin position="529"/>
        <end position="552"/>
    </location>
</feature>
<reference evidence="4" key="1">
    <citation type="submission" date="2014-10" db="EMBL/GenBank/DDBJ databases">
        <authorList>
            <person name="King R."/>
        </authorList>
    </citation>
    <scope>NUCLEOTIDE SEQUENCE [LARGE SCALE GENOMIC DNA]</scope>
    <source>
        <strain evidence="4">A3/5</strain>
    </source>
</reference>
<organism evidence="3 4">
    <name type="scientific">Fusarium venenatum</name>
    <dbReference type="NCBI Taxonomy" id="56646"/>
    <lineage>
        <taxon>Eukaryota</taxon>
        <taxon>Fungi</taxon>
        <taxon>Dikarya</taxon>
        <taxon>Ascomycota</taxon>
        <taxon>Pezizomycotina</taxon>
        <taxon>Sordariomycetes</taxon>
        <taxon>Hypocreomycetidae</taxon>
        <taxon>Hypocreales</taxon>
        <taxon>Nectriaceae</taxon>
        <taxon>Fusarium</taxon>
    </lineage>
</organism>
<feature type="transmembrane region" description="Helical" evidence="2">
    <location>
        <begin position="192"/>
        <end position="220"/>
    </location>
</feature>
<dbReference type="STRING" id="56646.A0A2L2SYW6"/>
<evidence type="ECO:0000313" key="4">
    <source>
        <dbReference type="Proteomes" id="UP000245910"/>
    </source>
</evidence>
<evidence type="ECO:0000313" key="3">
    <source>
        <dbReference type="EMBL" id="CEI63272.1"/>
    </source>
</evidence>
<evidence type="ECO:0008006" key="5">
    <source>
        <dbReference type="Google" id="ProtNLM"/>
    </source>
</evidence>
<dbReference type="PANTHER" id="PTHR40407">
    <property type="entry name" value="MEMBRANE PROTEIN-LIKE PROTEIN"/>
    <property type="match status" value="1"/>
</dbReference>
<evidence type="ECO:0000256" key="2">
    <source>
        <dbReference type="SAM" id="Phobius"/>
    </source>
</evidence>